<evidence type="ECO:0000313" key="4">
    <source>
        <dbReference type="WBParaSite" id="MhA1_Contig1292.frz3.gene12"/>
    </source>
</evidence>
<feature type="compositionally biased region" description="Polar residues" evidence="1">
    <location>
        <begin position="147"/>
        <end position="161"/>
    </location>
</feature>
<sequence length="172" mass="19406">MNSKNIFIPLLLFTSFLCVFAPGSYDEIDPYFASDPSKGLVDLEGVIEHDNARSEKLSVLRGFSPNKEKKRVQKKSCNTFSGDPSEGFVNNEKVKEDDKFRSDKAEELMKNHADKKKSGWGISSRVVKGKKAKKGKEDEEALLSHNVNSEPYQTPTRFVNRNYNGNYYGNGN</sequence>
<keyword evidence="3" id="KW-1185">Reference proteome</keyword>
<proteinExistence type="predicted"/>
<evidence type="ECO:0000256" key="2">
    <source>
        <dbReference type="SAM" id="SignalP"/>
    </source>
</evidence>
<dbReference type="WBParaSite" id="MhA1_Contig1292.frz3.gene12">
    <property type="protein sequence ID" value="MhA1_Contig1292.frz3.gene12"/>
    <property type="gene ID" value="MhA1_Contig1292.frz3.gene12"/>
</dbReference>
<name>A0A1I8B3S6_MELHA</name>
<protein>
    <submittedName>
        <fullName evidence="4">Uncharacterized protein</fullName>
    </submittedName>
</protein>
<reference evidence="4" key="1">
    <citation type="submission" date="2016-11" db="UniProtKB">
        <authorList>
            <consortium name="WormBaseParasite"/>
        </authorList>
    </citation>
    <scope>IDENTIFICATION</scope>
</reference>
<feature type="signal peptide" evidence="2">
    <location>
        <begin position="1"/>
        <end position="25"/>
    </location>
</feature>
<evidence type="ECO:0000256" key="1">
    <source>
        <dbReference type="SAM" id="MobiDB-lite"/>
    </source>
</evidence>
<dbReference type="Proteomes" id="UP000095281">
    <property type="component" value="Unplaced"/>
</dbReference>
<dbReference type="AlphaFoldDB" id="A0A1I8B3S6"/>
<accession>A0A1I8B3S6</accession>
<evidence type="ECO:0000313" key="3">
    <source>
        <dbReference type="Proteomes" id="UP000095281"/>
    </source>
</evidence>
<feature type="compositionally biased region" description="Low complexity" evidence="1">
    <location>
        <begin position="162"/>
        <end position="172"/>
    </location>
</feature>
<feature type="region of interest" description="Disordered" evidence="1">
    <location>
        <begin position="147"/>
        <end position="172"/>
    </location>
</feature>
<feature type="chain" id="PRO_5009315398" evidence="2">
    <location>
        <begin position="26"/>
        <end position="172"/>
    </location>
</feature>
<organism evidence="3 4">
    <name type="scientific">Meloidogyne hapla</name>
    <name type="common">Root-knot nematode worm</name>
    <dbReference type="NCBI Taxonomy" id="6305"/>
    <lineage>
        <taxon>Eukaryota</taxon>
        <taxon>Metazoa</taxon>
        <taxon>Ecdysozoa</taxon>
        <taxon>Nematoda</taxon>
        <taxon>Chromadorea</taxon>
        <taxon>Rhabditida</taxon>
        <taxon>Tylenchina</taxon>
        <taxon>Tylenchomorpha</taxon>
        <taxon>Tylenchoidea</taxon>
        <taxon>Meloidogynidae</taxon>
        <taxon>Meloidogyninae</taxon>
        <taxon>Meloidogyne</taxon>
    </lineage>
</organism>
<keyword evidence="2" id="KW-0732">Signal</keyword>